<accession>A0A376C0L5</accession>
<dbReference type="InterPro" id="IPR050833">
    <property type="entry name" value="Poly_Biosynth_Transport"/>
</dbReference>
<evidence type="ECO:0000256" key="3">
    <source>
        <dbReference type="ARBA" id="ARBA00022692"/>
    </source>
</evidence>
<feature type="transmembrane region" description="Helical" evidence="6">
    <location>
        <begin position="42"/>
        <end position="67"/>
    </location>
</feature>
<evidence type="ECO:0000256" key="1">
    <source>
        <dbReference type="ARBA" id="ARBA00004651"/>
    </source>
</evidence>
<dbReference type="AlphaFoldDB" id="A0A376C0L5"/>
<keyword evidence="4 6" id="KW-1133">Transmembrane helix</keyword>
<dbReference type="PANTHER" id="PTHR30250:SF26">
    <property type="entry name" value="PSMA PROTEIN"/>
    <property type="match status" value="1"/>
</dbReference>
<evidence type="ECO:0000313" key="8">
    <source>
        <dbReference type="Proteomes" id="UP000255515"/>
    </source>
</evidence>
<evidence type="ECO:0000313" key="7">
    <source>
        <dbReference type="EMBL" id="SSZ55549.1"/>
    </source>
</evidence>
<feature type="transmembrane region" description="Helical" evidence="6">
    <location>
        <begin position="299"/>
        <end position="323"/>
    </location>
</feature>
<dbReference type="EMBL" id="UFTJ01000002">
    <property type="protein sequence ID" value="SSZ55549.1"/>
    <property type="molecule type" value="Genomic_DNA"/>
</dbReference>
<feature type="transmembrane region" description="Helical" evidence="6">
    <location>
        <begin position="389"/>
        <end position="412"/>
    </location>
</feature>
<evidence type="ECO:0000256" key="5">
    <source>
        <dbReference type="ARBA" id="ARBA00023136"/>
    </source>
</evidence>
<evidence type="ECO:0000256" key="6">
    <source>
        <dbReference type="SAM" id="Phobius"/>
    </source>
</evidence>
<keyword evidence="2" id="KW-1003">Cell membrane</keyword>
<name>A0A376C0L5_9FLAO</name>
<feature type="transmembrane region" description="Helical" evidence="6">
    <location>
        <begin position="364"/>
        <end position="383"/>
    </location>
</feature>
<evidence type="ECO:0000256" key="4">
    <source>
        <dbReference type="ARBA" id="ARBA00022989"/>
    </source>
</evidence>
<feature type="transmembrane region" description="Helical" evidence="6">
    <location>
        <begin position="335"/>
        <end position="352"/>
    </location>
</feature>
<protein>
    <submittedName>
        <fullName evidence="7">Polysaccharide biosynthesis protein</fullName>
    </submittedName>
</protein>
<keyword evidence="3 6" id="KW-0812">Transmembrane</keyword>
<comment type="subcellular location">
    <subcellularLocation>
        <location evidence="1">Cell membrane</location>
        <topology evidence="1">Multi-pass membrane protein</topology>
    </subcellularLocation>
</comment>
<dbReference type="Pfam" id="PF01943">
    <property type="entry name" value="Polysacc_synt"/>
    <property type="match status" value="1"/>
</dbReference>
<feature type="transmembrane region" description="Helical" evidence="6">
    <location>
        <begin position="115"/>
        <end position="135"/>
    </location>
</feature>
<reference evidence="7 8" key="1">
    <citation type="submission" date="2018-06" db="EMBL/GenBank/DDBJ databases">
        <authorList>
            <consortium name="Pathogen Informatics"/>
            <person name="Doyle S."/>
        </authorList>
    </citation>
    <scope>NUCLEOTIDE SEQUENCE [LARGE SCALE GENOMIC DNA]</scope>
    <source>
        <strain evidence="7 8">NCTC11661</strain>
    </source>
</reference>
<sequence length="491" mass="56290">MSVVARQGIKYTMVGYAGFLLGALSTYFLFPYHFEFYGTLSYIMSMAEIFVPIVVFGISYANVKFFYHTHSLGKHQNIFFLSLGMIVFNFLLFSLLFFGIHWLFPSLQFSERWNYKWYILPLVLILSLSHLCNRYASNFKRIAIPNIFENIFPKMANVLAFSAFILGVVSAISLGIFVGVFFMALLGYWMYLQRLEKFQWEIRTDFIKKDGFYKSFLNYSFFSFLGNIGNFIAIKIDKVMIGDYISMQEVGIYSTILGIISLISMPQLGLFSISAPIINTYLEENNMEALDKFHKKTSLSLFFLGTLLFTGLLSGFPYLTMFIKNGMYLLESEPVIWILGSAILIDLATGFNGNIISLSKYYRFNILVMLLLAFLTIFTNYLFLSFTDLGIVGVALATAISLLLYNVIKLVFNYKKFNVHPITIEMILLAIISFLAVIIATYLPEFRYPLVNLIYKPLVAIGIVLLGNHFFKLMPLDEYLSKGFLKKLFGK</sequence>
<feature type="transmembrane region" description="Helical" evidence="6">
    <location>
        <begin position="454"/>
        <end position="471"/>
    </location>
</feature>
<feature type="transmembrane region" description="Helical" evidence="6">
    <location>
        <begin position="172"/>
        <end position="191"/>
    </location>
</feature>
<feature type="transmembrane region" description="Helical" evidence="6">
    <location>
        <begin position="12"/>
        <end position="30"/>
    </location>
</feature>
<feature type="transmembrane region" description="Helical" evidence="6">
    <location>
        <begin position="79"/>
        <end position="103"/>
    </location>
</feature>
<evidence type="ECO:0000256" key="2">
    <source>
        <dbReference type="ARBA" id="ARBA00022475"/>
    </source>
</evidence>
<proteinExistence type="predicted"/>
<feature type="transmembrane region" description="Helical" evidence="6">
    <location>
        <begin position="147"/>
        <end position="166"/>
    </location>
</feature>
<dbReference type="RefSeq" id="WP_002689217.1">
    <property type="nucleotide sequence ID" value="NZ_UFTJ01000002.1"/>
</dbReference>
<feature type="transmembrane region" description="Helical" evidence="6">
    <location>
        <begin position="252"/>
        <end position="278"/>
    </location>
</feature>
<gene>
    <name evidence="7" type="ORF">NCTC11661_00931</name>
</gene>
<feature type="transmembrane region" description="Helical" evidence="6">
    <location>
        <begin position="212"/>
        <end position="232"/>
    </location>
</feature>
<dbReference type="InterPro" id="IPR002797">
    <property type="entry name" value="Polysacc_synth"/>
</dbReference>
<keyword evidence="5 6" id="KW-0472">Membrane</keyword>
<dbReference type="Proteomes" id="UP000255515">
    <property type="component" value="Unassembled WGS sequence"/>
</dbReference>
<organism evidence="7 8">
    <name type="scientific">Bergeyella zoohelcum</name>
    <dbReference type="NCBI Taxonomy" id="1015"/>
    <lineage>
        <taxon>Bacteria</taxon>
        <taxon>Pseudomonadati</taxon>
        <taxon>Bacteroidota</taxon>
        <taxon>Flavobacteriia</taxon>
        <taxon>Flavobacteriales</taxon>
        <taxon>Weeksellaceae</taxon>
        <taxon>Bergeyella</taxon>
    </lineage>
</organism>
<dbReference type="PANTHER" id="PTHR30250">
    <property type="entry name" value="PST FAMILY PREDICTED COLANIC ACID TRANSPORTER"/>
    <property type="match status" value="1"/>
</dbReference>
<dbReference type="GO" id="GO:0005886">
    <property type="term" value="C:plasma membrane"/>
    <property type="evidence" value="ECO:0007669"/>
    <property type="project" value="UniProtKB-SubCell"/>
</dbReference>
<feature type="transmembrane region" description="Helical" evidence="6">
    <location>
        <begin position="424"/>
        <end position="442"/>
    </location>
</feature>